<evidence type="ECO:0000256" key="1">
    <source>
        <dbReference type="ARBA" id="ARBA00022737"/>
    </source>
</evidence>
<sequence>MSLPMVKYESAYHARALPFITDAGSIDYVAHEKTLPRPEIFISSDLTQATPAVGFAISAVRGKDCQKMVDEDCGVIVDSIVKARNSQKIVISSVSLLNHSIKDEGAAKLAQLIKGTEGVGVEVFNLHGNDIGSLGCAAICEALKGNEIVKDLRISENPIGRNGGYALAEMMEINGSLQRLDCGSCDLTTDNVIAIMSVMRKNELIEKLSIFNVRNFSRQEDLSKHATRMLEFNNTLVELNFDRNGVGDDGAILFSWTLEHKNNTLRHLSLSGNKIGVVGAESLASLLIRHSNLISLNLANNRICDDGAKAFGSALASNKSLRSLNLRNNSLKDSGLVSVALGMQENSTLSELKLWGNEFGQDSCNEFLALVESRFDYFGVKVDFMPFMVKDGGYSIAEQQE</sequence>
<dbReference type="Pfam" id="PF13516">
    <property type="entry name" value="LRR_6"/>
    <property type="match status" value="4"/>
</dbReference>
<dbReference type="SMART" id="SM00368">
    <property type="entry name" value="LRR_RI"/>
    <property type="match status" value="8"/>
</dbReference>
<dbReference type="InterPro" id="IPR052201">
    <property type="entry name" value="LRR-containing_regulator"/>
</dbReference>
<dbReference type="InterPro" id="IPR032675">
    <property type="entry name" value="LRR_dom_sf"/>
</dbReference>
<comment type="caution">
    <text evidence="2">The sequence shown here is derived from an EMBL/GenBank/DDBJ whole genome shotgun (WGS) entry which is preliminary data.</text>
</comment>
<accession>A0A9W7BSA0</accession>
<dbReference type="Proteomes" id="UP001165160">
    <property type="component" value="Unassembled WGS sequence"/>
</dbReference>
<dbReference type="SUPFAM" id="SSF52047">
    <property type="entry name" value="RNI-like"/>
    <property type="match status" value="1"/>
</dbReference>
<proteinExistence type="predicted"/>
<keyword evidence="3" id="KW-1185">Reference proteome</keyword>
<keyword evidence="1" id="KW-0677">Repeat</keyword>
<organism evidence="2 3">
    <name type="scientific">Triparma verrucosa</name>
    <dbReference type="NCBI Taxonomy" id="1606542"/>
    <lineage>
        <taxon>Eukaryota</taxon>
        <taxon>Sar</taxon>
        <taxon>Stramenopiles</taxon>
        <taxon>Ochrophyta</taxon>
        <taxon>Bolidophyceae</taxon>
        <taxon>Parmales</taxon>
        <taxon>Triparmaceae</taxon>
        <taxon>Triparma</taxon>
    </lineage>
</organism>
<evidence type="ECO:0000313" key="3">
    <source>
        <dbReference type="Proteomes" id="UP001165160"/>
    </source>
</evidence>
<reference evidence="3" key="1">
    <citation type="journal article" date="2023" name="Commun. Biol.">
        <title>Genome analysis of Parmales, the sister group of diatoms, reveals the evolutionary specialization of diatoms from phago-mixotrophs to photoautotrophs.</title>
        <authorList>
            <person name="Ban H."/>
            <person name="Sato S."/>
            <person name="Yoshikawa S."/>
            <person name="Yamada K."/>
            <person name="Nakamura Y."/>
            <person name="Ichinomiya M."/>
            <person name="Sato N."/>
            <person name="Blanc-Mathieu R."/>
            <person name="Endo H."/>
            <person name="Kuwata A."/>
            <person name="Ogata H."/>
        </authorList>
    </citation>
    <scope>NUCLEOTIDE SEQUENCE [LARGE SCALE GENOMIC DNA]</scope>
    <source>
        <strain evidence="3">NIES 3699</strain>
    </source>
</reference>
<dbReference type="PANTHER" id="PTHR24111:SF0">
    <property type="entry name" value="LEUCINE-RICH REPEAT-CONTAINING PROTEIN"/>
    <property type="match status" value="1"/>
</dbReference>
<dbReference type="AlphaFoldDB" id="A0A9W7BSA0"/>
<dbReference type="EMBL" id="BRXX01000186">
    <property type="protein sequence ID" value="GMH96551.1"/>
    <property type="molecule type" value="Genomic_DNA"/>
</dbReference>
<evidence type="ECO:0000313" key="2">
    <source>
        <dbReference type="EMBL" id="GMH96551.1"/>
    </source>
</evidence>
<protein>
    <submittedName>
        <fullName evidence="2">Uncharacterized protein</fullName>
    </submittedName>
</protein>
<gene>
    <name evidence="2" type="ORF">TrVE_jg8129</name>
</gene>
<dbReference type="InterPro" id="IPR001611">
    <property type="entry name" value="Leu-rich_rpt"/>
</dbReference>
<dbReference type="PANTHER" id="PTHR24111">
    <property type="entry name" value="LEUCINE-RICH REPEAT-CONTAINING PROTEIN 34"/>
    <property type="match status" value="1"/>
</dbReference>
<dbReference type="Gene3D" id="3.80.10.10">
    <property type="entry name" value="Ribonuclease Inhibitor"/>
    <property type="match status" value="2"/>
</dbReference>
<name>A0A9W7BSA0_9STRA</name>